<keyword evidence="1" id="KW-1133">Transmembrane helix</keyword>
<organism evidence="2 3">
    <name type="scientific">Pelodictyon luteolum</name>
    <dbReference type="NCBI Taxonomy" id="1100"/>
    <lineage>
        <taxon>Bacteria</taxon>
        <taxon>Pseudomonadati</taxon>
        <taxon>Chlorobiota</taxon>
        <taxon>Chlorobiia</taxon>
        <taxon>Chlorobiales</taxon>
        <taxon>Chlorobiaceae</taxon>
        <taxon>Chlorobium/Pelodictyon group</taxon>
        <taxon>Pelodictyon</taxon>
    </lineage>
</organism>
<accession>A0A165M9M8</accession>
<evidence type="ECO:0000256" key="1">
    <source>
        <dbReference type="SAM" id="Phobius"/>
    </source>
</evidence>
<reference evidence="2 3" key="1">
    <citation type="submission" date="2016-03" db="EMBL/GenBank/DDBJ databases">
        <title>Speciation and ecological success in dimly lit waters: horizontal gene transfer in a green sulfur bacteria bloom unveiled by metagenomic assembly.</title>
        <authorList>
            <person name="Llorens-Mares T."/>
            <person name="Liu Z."/>
            <person name="Allen L.Z."/>
            <person name="Rusch D.B."/>
            <person name="Craig M.T."/>
            <person name="Dupont C.L."/>
            <person name="Bryant D.A."/>
            <person name="Casamayor E.O."/>
        </authorList>
    </citation>
    <scope>NUCLEOTIDE SEQUENCE [LARGE SCALE GENOMIC DNA]</scope>
    <source>
        <strain evidence="2">CIII</strain>
    </source>
</reference>
<evidence type="ECO:0000313" key="3">
    <source>
        <dbReference type="Proteomes" id="UP000076481"/>
    </source>
</evidence>
<dbReference type="Proteomes" id="UP000076481">
    <property type="component" value="Unassembled WGS sequence"/>
</dbReference>
<comment type="caution">
    <text evidence="2">The sequence shown here is derived from an EMBL/GenBank/DDBJ whole genome shotgun (WGS) entry which is preliminary data.</text>
</comment>
<feature type="transmembrane region" description="Helical" evidence="1">
    <location>
        <begin position="91"/>
        <end position="111"/>
    </location>
</feature>
<dbReference type="EMBL" id="LVWG01000016">
    <property type="protein sequence ID" value="KZK74982.1"/>
    <property type="molecule type" value="Genomic_DNA"/>
</dbReference>
<dbReference type="AlphaFoldDB" id="A0A165M9M8"/>
<name>A0A165M9M8_PELLU</name>
<feature type="transmembrane region" description="Helical" evidence="1">
    <location>
        <begin position="12"/>
        <end position="36"/>
    </location>
</feature>
<protein>
    <recommendedName>
        <fullName evidence="4">DUF2269 domain-containing protein</fullName>
    </recommendedName>
</protein>
<dbReference type="RefSeq" id="WP_303680924.1">
    <property type="nucleotide sequence ID" value="NZ_LVWG01000016.1"/>
</dbReference>
<sequence>MLQLSSRGMKWLKGVHLIAVACWIGGAVSLLSMYFLKEGVSDGGVLYGINRSIHHVDMSIVVVPGAIGSLLTGLFYSMFSKWGFLRHPWLVFKWVVTVGAILFGTFFLGPWETAMMDISGRIGTSALRDAGYQYNQLMNFVFGIVQVAVLVVTVFVSVFKPWNRKKGIDSGAA</sequence>
<feature type="transmembrane region" description="Helical" evidence="1">
    <location>
        <begin position="137"/>
        <end position="159"/>
    </location>
</feature>
<feature type="transmembrane region" description="Helical" evidence="1">
    <location>
        <begin position="56"/>
        <end position="79"/>
    </location>
</feature>
<evidence type="ECO:0008006" key="4">
    <source>
        <dbReference type="Google" id="ProtNLM"/>
    </source>
</evidence>
<keyword evidence="1" id="KW-0812">Transmembrane</keyword>
<evidence type="ECO:0000313" key="2">
    <source>
        <dbReference type="EMBL" id="KZK74982.1"/>
    </source>
</evidence>
<keyword evidence="1" id="KW-0472">Membrane</keyword>
<gene>
    <name evidence="2" type="ORF">A3K90_00450</name>
</gene>
<proteinExistence type="predicted"/>